<evidence type="ECO:0000256" key="2">
    <source>
        <dbReference type="ARBA" id="ARBA00022704"/>
    </source>
</evidence>
<sequence>MKYVLLIMLLMIGCSVSQSERAFFNGNCDRFFEDRHLTWNVHLQPGDSLLVTLCSNATTGFRWSEPAQIKNESILEQKGHTFVAPEKSMPGAAGKEEWTFDTLKKGTSVVVWEYGRPWAGGEKREWSLTATVIVD</sequence>
<organism evidence="4">
    <name type="scientific">marine metagenome</name>
    <dbReference type="NCBI Taxonomy" id="408172"/>
    <lineage>
        <taxon>unclassified sequences</taxon>
        <taxon>metagenomes</taxon>
        <taxon>ecological metagenomes</taxon>
    </lineage>
</organism>
<dbReference type="InterPro" id="IPR036331">
    <property type="entry name" value="Chagasin-like_sf"/>
</dbReference>
<name>A0A381WKR1_9ZZZZ</name>
<evidence type="ECO:0000256" key="1">
    <source>
        <dbReference type="ARBA" id="ARBA00022690"/>
    </source>
</evidence>
<dbReference type="AlphaFoldDB" id="A0A381WKR1"/>
<dbReference type="GO" id="GO:0004869">
    <property type="term" value="F:cysteine-type endopeptidase inhibitor activity"/>
    <property type="evidence" value="ECO:0007669"/>
    <property type="project" value="UniProtKB-KW"/>
</dbReference>
<evidence type="ECO:0000259" key="3">
    <source>
        <dbReference type="Pfam" id="PF09394"/>
    </source>
</evidence>
<accession>A0A381WKR1</accession>
<feature type="domain" description="Proteinase inhibitor I42 chagasin" evidence="3">
    <location>
        <begin position="43"/>
        <end position="128"/>
    </location>
</feature>
<dbReference type="InterPro" id="IPR018990">
    <property type="entry name" value="Prot_inh_I42_chagasin"/>
</dbReference>
<evidence type="ECO:0000313" key="4">
    <source>
        <dbReference type="EMBL" id="SVA52748.1"/>
    </source>
</evidence>
<dbReference type="SUPFAM" id="SSF141066">
    <property type="entry name" value="ICP-like"/>
    <property type="match status" value="1"/>
</dbReference>
<dbReference type="Pfam" id="PF09394">
    <property type="entry name" value="Inhibitor_I42"/>
    <property type="match status" value="1"/>
</dbReference>
<dbReference type="PANTHER" id="PTHR36530">
    <property type="entry name" value="INHIBITOR OF CYSTEINE PEPTIDASE"/>
    <property type="match status" value="1"/>
</dbReference>
<gene>
    <name evidence="4" type="ORF">METZ01_LOCUS105602</name>
</gene>
<protein>
    <recommendedName>
        <fullName evidence="3">Proteinase inhibitor I42 chagasin domain-containing protein</fullName>
    </recommendedName>
</protein>
<reference evidence="4" key="1">
    <citation type="submission" date="2018-05" db="EMBL/GenBank/DDBJ databases">
        <authorList>
            <person name="Lanie J.A."/>
            <person name="Ng W.-L."/>
            <person name="Kazmierczak K.M."/>
            <person name="Andrzejewski T.M."/>
            <person name="Davidsen T.M."/>
            <person name="Wayne K.J."/>
            <person name="Tettelin H."/>
            <person name="Glass J.I."/>
            <person name="Rusch D."/>
            <person name="Podicherti R."/>
            <person name="Tsui H.-C.T."/>
            <person name="Winkler M.E."/>
        </authorList>
    </citation>
    <scope>NUCLEOTIDE SEQUENCE</scope>
</reference>
<proteinExistence type="predicted"/>
<dbReference type="EMBL" id="UINC01012024">
    <property type="protein sequence ID" value="SVA52748.1"/>
    <property type="molecule type" value="Genomic_DNA"/>
</dbReference>
<dbReference type="Gene3D" id="2.60.40.2020">
    <property type="match status" value="1"/>
</dbReference>
<keyword evidence="1" id="KW-0646">Protease inhibitor</keyword>
<dbReference type="PANTHER" id="PTHR36530:SF1">
    <property type="entry name" value="AMOEBIASIN-1"/>
    <property type="match status" value="1"/>
</dbReference>
<dbReference type="InterPro" id="IPR052781">
    <property type="entry name" value="Cys_protease_inhibitor_I42"/>
</dbReference>
<keyword evidence="2" id="KW-0789">Thiol protease inhibitor</keyword>